<dbReference type="Proteomes" id="UP001148737">
    <property type="component" value="Unassembled WGS sequence"/>
</dbReference>
<sequence>MAPKPGKKPSGESTAVKQHRKGFRVGPDNLPDGAWKRKVTKIKKDLIHKAKVKKAYAKIKEREQQPTKDNGHAETDGDDAQDDDAAPGLLQHRLGGDRPRCQGDVGQR</sequence>
<protein>
    <submittedName>
        <fullName evidence="1">Uncharacterized protein</fullName>
    </submittedName>
</protein>
<name>A0ACC1QJ86_9HYPO</name>
<dbReference type="EMBL" id="JANAKD010001457">
    <property type="protein sequence ID" value="KAJ3479258.1"/>
    <property type="molecule type" value="Genomic_DNA"/>
</dbReference>
<evidence type="ECO:0000313" key="2">
    <source>
        <dbReference type="Proteomes" id="UP001148737"/>
    </source>
</evidence>
<organism evidence="1 2">
    <name type="scientific">Lecanicillium saksenae</name>
    <dbReference type="NCBI Taxonomy" id="468837"/>
    <lineage>
        <taxon>Eukaryota</taxon>
        <taxon>Fungi</taxon>
        <taxon>Dikarya</taxon>
        <taxon>Ascomycota</taxon>
        <taxon>Pezizomycotina</taxon>
        <taxon>Sordariomycetes</taxon>
        <taxon>Hypocreomycetidae</taxon>
        <taxon>Hypocreales</taxon>
        <taxon>Cordycipitaceae</taxon>
        <taxon>Lecanicillium</taxon>
    </lineage>
</organism>
<evidence type="ECO:0000313" key="1">
    <source>
        <dbReference type="EMBL" id="KAJ3479258.1"/>
    </source>
</evidence>
<gene>
    <name evidence="1" type="ORF">NLG97_g8364</name>
</gene>
<keyword evidence="2" id="KW-1185">Reference proteome</keyword>
<proteinExistence type="predicted"/>
<accession>A0ACC1QJ86</accession>
<comment type="caution">
    <text evidence="1">The sequence shown here is derived from an EMBL/GenBank/DDBJ whole genome shotgun (WGS) entry which is preliminary data.</text>
</comment>
<reference evidence="1" key="1">
    <citation type="submission" date="2022-07" db="EMBL/GenBank/DDBJ databases">
        <title>Genome Sequence of Lecanicillium saksenae.</title>
        <authorList>
            <person name="Buettner E."/>
        </authorList>
    </citation>
    <scope>NUCLEOTIDE SEQUENCE</scope>
    <source>
        <strain evidence="1">VT-O1</strain>
    </source>
</reference>